<reference evidence="2" key="2">
    <citation type="submission" date="2015-01" db="EMBL/GenBank/DDBJ databases">
        <title>Evolutionary Origins and Diversification of the Mycorrhizal Mutualists.</title>
        <authorList>
            <consortium name="DOE Joint Genome Institute"/>
            <consortium name="Mycorrhizal Genomics Consortium"/>
            <person name="Kohler A."/>
            <person name="Kuo A."/>
            <person name="Nagy L.G."/>
            <person name="Floudas D."/>
            <person name="Copeland A."/>
            <person name="Barry K.W."/>
            <person name="Cichocki N."/>
            <person name="Veneault-Fourrey C."/>
            <person name="LaButti K."/>
            <person name="Lindquist E.A."/>
            <person name="Lipzen A."/>
            <person name="Lundell T."/>
            <person name="Morin E."/>
            <person name="Murat C."/>
            <person name="Riley R."/>
            <person name="Ohm R."/>
            <person name="Sun H."/>
            <person name="Tunlid A."/>
            <person name="Henrissat B."/>
            <person name="Grigoriev I.V."/>
            <person name="Hibbett D.S."/>
            <person name="Martin F."/>
        </authorList>
    </citation>
    <scope>NUCLEOTIDE SEQUENCE [LARGE SCALE GENOMIC DNA]</scope>
    <source>
        <strain evidence="2">Ve08.2h10</strain>
    </source>
</reference>
<gene>
    <name evidence="1" type="ORF">PAXRUDRAFT_142070</name>
</gene>
<dbReference type="InParanoid" id="A0A0D0DQN2"/>
<sequence length="114" mass="13043">LNLEQIAMCLNTSTCTVKRALSYFHTYGMVPNPGDSMHCNYSAYDMETNKLLEFLLGIINKTPNLYLDELHEMFAVSCGVNISCAIIWRTLHRTGLTMKKVFLSYICNDQSLFF</sequence>
<evidence type="ECO:0000313" key="2">
    <source>
        <dbReference type="Proteomes" id="UP000054538"/>
    </source>
</evidence>
<dbReference type="STRING" id="930991.A0A0D0DQN2"/>
<protein>
    <submittedName>
        <fullName evidence="1">Uncharacterized protein</fullName>
    </submittedName>
</protein>
<organism evidence="1 2">
    <name type="scientific">Paxillus rubicundulus Ve08.2h10</name>
    <dbReference type="NCBI Taxonomy" id="930991"/>
    <lineage>
        <taxon>Eukaryota</taxon>
        <taxon>Fungi</taxon>
        <taxon>Dikarya</taxon>
        <taxon>Basidiomycota</taxon>
        <taxon>Agaricomycotina</taxon>
        <taxon>Agaricomycetes</taxon>
        <taxon>Agaricomycetidae</taxon>
        <taxon>Boletales</taxon>
        <taxon>Paxilineae</taxon>
        <taxon>Paxillaceae</taxon>
        <taxon>Paxillus</taxon>
    </lineage>
</organism>
<keyword evidence="2" id="KW-1185">Reference proteome</keyword>
<evidence type="ECO:0000313" key="1">
    <source>
        <dbReference type="EMBL" id="KIK94823.1"/>
    </source>
</evidence>
<accession>A0A0D0DQN2</accession>
<reference evidence="1 2" key="1">
    <citation type="submission" date="2014-04" db="EMBL/GenBank/DDBJ databases">
        <authorList>
            <consortium name="DOE Joint Genome Institute"/>
            <person name="Kuo A."/>
            <person name="Kohler A."/>
            <person name="Jargeat P."/>
            <person name="Nagy L.G."/>
            <person name="Floudas D."/>
            <person name="Copeland A."/>
            <person name="Barry K.W."/>
            <person name="Cichocki N."/>
            <person name="Veneault-Fourrey C."/>
            <person name="LaButti K."/>
            <person name="Lindquist E.A."/>
            <person name="Lipzen A."/>
            <person name="Lundell T."/>
            <person name="Morin E."/>
            <person name="Murat C."/>
            <person name="Sun H."/>
            <person name="Tunlid A."/>
            <person name="Henrissat B."/>
            <person name="Grigoriev I.V."/>
            <person name="Hibbett D.S."/>
            <person name="Martin F."/>
            <person name="Nordberg H.P."/>
            <person name="Cantor M.N."/>
            <person name="Hua S.X."/>
        </authorList>
    </citation>
    <scope>NUCLEOTIDE SEQUENCE [LARGE SCALE GENOMIC DNA]</scope>
    <source>
        <strain evidence="1 2">Ve08.2h10</strain>
    </source>
</reference>
<proteinExistence type="predicted"/>
<dbReference type="Proteomes" id="UP000054538">
    <property type="component" value="Unassembled WGS sequence"/>
</dbReference>
<dbReference type="AlphaFoldDB" id="A0A0D0DQN2"/>
<name>A0A0D0DQN2_9AGAM</name>
<dbReference type="OrthoDB" id="3203937at2759"/>
<feature type="non-terminal residue" evidence="1">
    <location>
        <position position="1"/>
    </location>
</feature>
<dbReference type="HOGENOM" id="CLU_056788_9_2_1"/>
<dbReference type="EMBL" id="KN825082">
    <property type="protein sequence ID" value="KIK94823.1"/>
    <property type="molecule type" value="Genomic_DNA"/>
</dbReference>